<name>A0A6G1H6W2_9PEZI</name>
<dbReference type="PANTHER" id="PTHR48172:SF2">
    <property type="entry name" value="VACUOLAR PROTEIN SORTING PROTEIN 62"/>
    <property type="match status" value="1"/>
</dbReference>
<feature type="transmembrane region" description="Helical" evidence="2">
    <location>
        <begin position="12"/>
        <end position="29"/>
    </location>
</feature>
<evidence type="ECO:0000313" key="3">
    <source>
        <dbReference type="EMBL" id="KAF1988804.1"/>
    </source>
</evidence>
<dbReference type="Proteomes" id="UP000800041">
    <property type="component" value="Unassembled WGS sequence"/>
</dbReference>
<dbReference type="AlphaFoldDB" id="A0A6G1H6W2"/>
<keyword evidence="2" id="KW-0812">Transmembrane</keyword>
<feature type="region of interest" description="Disordered" evidence="1">
    <location>
        <begin position="191"/>
        <end position="222"/>
    </location>
</feature>
<organism evidence="3 4">
    <name type="scientific">Aulographum hederae CBS 113979</name>
    <dbReference type="NCBI Taxonomy" id="1176131"/>
    <lineage>
        <taxon>Eukaryota</taxon>
        <taxon>Fungi</taxon>
        <taxon>Dikarya</taxon>
        <taxon>Ascomycota</taxon>
        <taxon>Pezizomycotina</taxon>
        <taxon>Dothideomycetes</taxon>
        <taxon>Pleosporomycetidae</taxon>
        <taxon>Aulographales</taxon>
        <taxon>Aulographaceae</taxon>
    </lineage>
</organism>
<evidence type="ECO:0000256" key="2">
    <source>
        <dbReference type="SAM" id="Phobius"/>
    </source>
</evidence>
<protein>
    <recommendedName>
        <fullName evidence="5">Vacuolar protein sorting-associated protein TDA6</fullName>
    </recommendedName>
</protein>
<accession>A0A6G1H6W2</accession>
<dbReference type="InterPro" id="IPR009291">
    <property type="entry name" value="Vps62"/>
</dbReference>
<evidence type="ECO:0008006" key="5">
    <source>
        <dbReference type="Google" id="ProtNLM"/>
    </source>
</evidence>
<feature type="region of interest" description="Disordered" evidence="1">
    <location>
        <begin position="286"/>
        <end position="309"/>
    </location>
</feature>
<feature type="compositionally biased region" description="Basic and acidic residues" evidence="1">
    <location>
        <begin position="196"/>
        <end position="209"/>
    </location>
</feature>
<keyword evidence="2" id="KW-0472">Membrane</keyword>
<evidence type="ECO:0000256" key="1">
    <source>
        <dbReference type="SAM" id="MobiDB-lite"/>
    </source>
</evidence>
<evidence type="ECO:0000313" key="4">
    <source>
        <dbReference type="Proteomes" id="UP000800041"/>
    </source>
</evidence>
<reference evidence="3" key="1">
    <citation type="journal article" date="2020" name="Stud. Mycol.">
        <title>101 Dothideomycetes genomes: a test case for predicting lifestyles and emergence of pathogens.</title>
        <authorList>
            <person name="Haridas S."/>
            <person name="Albert R."/>
            <person name="Binder M."/>
            <person name="Bloem J."/>
            <person name="Labutti K."/>
            <person name="Salamov A."/>
            <person name="Andreopoulos B."/>
            <person name="Baker S."/>
            <person name="Barry K."/>
            <person name="Bills G."/>
            <person name="Bluhm B."/>
            <person name="Cannon C."/>
            <person name="Castanera R."/>
            <person name="Culley D."/>
            <person name="Daum C."/>
            <person name="Ezra D."/>
            <person name="Gonzalez J."/>
            <person name="Henrissat B."/>
            <person name="Kuo A."/>
            <person name="Liang C."/>
            <person name="Lipzen A."/>
            <person name="Lutzoni F."/>
            <person name="Magnuson J."/>
            <person name="Mondo S."/>
            <person name="Nolan M."/>
            <person name="Ohm R."/>
            <person name="Pangilinan J."/>
            <person name="Park H.-J."/>
            <person name="Ramirez L."/>
            <person name="Alfaro M."/>
            <person name="Sun H."/>
            <person name="Tritt A."/>
            <person name="Yoshinaga Y."/>
            <person name="Zwiers L.-H."/>
            <person name="Turgeon B."/>
            <person name="Goodwin S."/>
            <person name="Spatafora J."/>
            <person name="Crous P."/>
            <person name="Grigoriev I."/>
        </authorList>
    </citation>
    <scope>NUCLEOTIDE SEQUENCE</scope>
    <source>
        <strain evidence="3">CBS 113979</strain>
    </source>
</reference>
<dbReference type="Pfam" id="PF06101">
    <property type="entry name" value="Vps62"/>
    <property type="match status" value="1"/>
</dbReference>
<proteinExistence type="predicted"/>
<dbReference type="PANTHER" id="PTHR48172">
    <property type="match status" value="1"/>
</dbReference>
<gene>
    <name evidence="3" type="ORF">K402DRAFT_327813</name>
</gene>
<sequence length="567" mass="64087">MPTNRSRSGIPFAVVAVFIGFLTFLWIVLEGGARDKPAREFISTADSWLDKQACGWLGMCGLSHLDRTGWLLGNGTLKHGDLPPRIFSKEELRKLWMGEEEQVLTTGERIVKDIPQYVMDYAPYVHLYSGEDFWPGDIAEHLLHTTPFLNYTMADKDFREPNLTNLNDLNRYGRSVYLKSNDNVEERPEWLGGRENIPERSHGEDKGDHFPGITDPRDVPLGAEDPDRKAWESVGQGDIWFKNGKHPTYPPRGTPFPRGPAANFSRHWDEHSGIHSDELKAELKNMVKTNRRRRRSTQDGKPSKQGGRSDAPVVLVVVDKGDGVVDAFWFFFYSYNLGNTVLNIRFGNHVGDWEHTMVRFHKGKPKVVFFSQHSGGDAYHYEAVEKFGKRPIAYSATGTHAMYATPGTHAYILPFGLLHDLTDRGPLWDPTLNLHAYNYDAPTDRLTHSSLTPSSPLNWFYFAGHWGDKIYPLSDKRQYRFAGEYHYVDGPLGPRFKNLGRRGVCQGDEGGSGCEIKSWLGGNGLKVWRGRRDAEDEPGHPEGYGGDEEGEAGGVRTHIEQVREMGL</sequence>
<dbReference type="EMBL" id="ML977147">
    <property type="protein sequence ID" value="KAF1988804.1"/>
    <property type="molecule type" value="Genomic_DNA"/>
</dbReference>
<feature type="region of interest" description="Disordered" evidence="1">
    <location>
        <begin position="532"/>
        <end position="554"/>
    </location>
</feature>
<keyword evidence="4" id="KW-1185">Reference proteome</keyword>
<dbReference type="OrthoDB" id="188042at2759"/>
<keyword evidence="2" id="KW-1133">Transmembrane helix</keyword>